<evidence type="ECO:0000256" key="2">
    <source>
        <dbReference type="ARBA" id="ARBA00022617"/>
    </source>
</evidence>
<protein>
    <submittedName>
        <fullName evidence="8">Uncharacterized protein</fullName>
    </submittedName>
</protein>
<dbReference type="InterPro" id="IPR050121">
    <property type="entry name" value="Cytochrome_P450_monoxygenase"/>
</dbReference>
<evidence type="ECO:0000313" key="9">
    <source>
        <dbReference type="Proteomes" id="UP001642405"/>
    </source>
</evidence>
<sequence>MPLLWNCLWAARDASSATVLLSTSAFIVGAVFALAVAVCVNRLVFHPLARVPGPWAAGCSSLWLAWHTFIGDECTAVQKMHKKYGPVLRVGPSDIDISDPNAVGPIYVERGGFPKTQNYSMFDVDGHATVFSTLAREDRLPRARAVAPLFSTASIRLASNHGGTHAAVGELASVLDRFVVRLKAEGDRSRTSGEAVDVLNLTRSLALDAISSYLFQLPYGALEEGSSSSTDGGKPGEKSNGSGDGNVMSASPFVDAFVGVSAFFNIRAWLPAWDVPLMEFIDRFTGTITTSQTNASMQKIDNFAARVVDSAVPDSGSRASYASRLLAMGEKAESMPREAWRAQVRAECKDVCFAGTDSSGMNMAMLLWQLAGHPAQYARLKREVADAVAAGEDPTTNAYVRAVVRESLRLAWANPIRLPRSVPEHGWTFGGFFFPAGTSVGVAAFELHLDETVFPEPLEYRPERWLVVEDEDEDEGSEGKGSRTSRMQAQFFAFGKGGRACIGQNLGMAELHLVAAAVARTDALQGATPVQSHVAIQEWFNARVVGEKILLKFS</sequence>
<dbReference type="Pfam" id="PF00067">
    <property type="entry name" value="p450"/>
    <property type="match status" value="1"/>
</dbReference>
<accession>A0ABP0B1P9</accession>
<reference evidence="8 9" key="1">
    <citation type="submission" date="2024-01" db="EMBL/GenBank/DDBJ databases">
        <authorList>
            <person name="Allen C."/>
            <person name="Tagirdzhanova G."/>
        </authorList>
    </citation>
    <scope>NUCLEOTIDE SEQUENCE [LARGE SCALE GENOMIC DNA]</scope>
</reference>
<comment type="similarity">
    <text evidence="5">Belongs to the cytochrome P450 family.</text>
</comment>
<keyword evidence="4 5" id="KW-0408">Iron</keyword>
<dbReference type="PRINTS" id="PR00463">
    <property type="entry name" value="EP450I"/>
</dbReference>
<keyword evidence="5" id="KW-0560">Oxidoreductase</keyword>
<evidence type="ECO:0000256" key="3">
    <source>
        <dbReference type="ARBA" id="ARBA00022723"/>
    </source>
</evidence>
<dbReference type="InterPro" id="IPR001128">
    <property type="entry name" value="Cyt_P450"/>
</dbReference>
<dbReference type="SUPFAM" id="SSF48264">
    <property type="entry name" value="Cytochrome P450"/>
    <property type="match status" value="1"/>
</dbReference>
<dbReference type="InterPro" id="IPR036396">
    <property type="entry name" value="Cyt_P450_sf"/>
</dbReference>
<gene>
    <name evidence="8" type="ORF">SCUCBS95973_001812</name>
</gene>
<keyword evidence="2 5" id="KW-0349">Heme</keyword>
<feature type="transmembrane region" description="Helical" evidence="7">
    <location>
        <begin position="26"/>
        <end position="45"/>
    </location>
</feature>
<evidence type="ECO:0000256" key="4">
    <source>
        <dbReference type="ARBA" id="ARBA00023004"/>
    </source>
</evidence>
<keyword evidence="7" id="KW-0812">Transmembrane</keyword>
<keyword evidence="3 5" id="KW-0479">Metal-binding</keyword>
<name>A0ABP0B1P9_9PEZI</name>
<dbReference type="PANTHER" id="PTHR24305">
    <property type="entry name" value="CYTOCHROME P450"/>
    <property type="match status" value="1"/>
</dbReference>
<keyword evidence="7" id="KW-1133">Transmembrane helix</keyword>
<dbReference type="InterPro" id="IPR002401">
    <property type="entry name" value="Cyt_P450_E_grp-I"/>
</dbReference>
<evidence type="ECO:0000256" key="5">
    <source>
        <dbReference type="RuleBase" id="RU000461"/>
    </source>
</evidence>
<organism evidence="8 9">
    <name type="scientific">Sporothrix curviconia</name>
    <dbReference type="NCBI Taxonomy" id="1260050"/>
    <lineage>
        <taxon>Eukaryota</taxon>
        <taxon>Fungi</taxon>
        <taxon>Dikarya</taxon>
        <taxon>Ascomycota</taxon>
        <taxon>Pezizomycotina</taxon>
        <taxon>Sordariomycetes</taxon>
        <taxon>Sordariomycetidae</taxon>
        <taxon>Ophiostomatales</taxon>
        <taxon>Ophiostomataceae</taxon>
        <taxon>Sporothrix</taxon>
    </lineage>
</organism>
<evidence type="ECO:0000256" key="1">
    <source>
        <dbReference type="ARBA" id="ARBA00001971"/>
    </source>
</evidence>
<evidence type="ECO:0000256" key="6">
    <source>
        <dbReference type="SAM" id="MobiDB-lite"/>
    </source>
</evidence>
<comment type="caution">
    <text evidence="8">The sequence shown here is derived from an EMBL/GenBank/DDBJ whole genome shotgun (WGS) entry which is preliminary data.</text>
</comment>
<comment type="cofactor">
    <cofactor evidence="1">
        <name>heme</name>
        <dbReference type="ChEBI" id="CHEBI:30413"/>
    </cofactor>
</comment>
<evidence type="ECO:0000256" key="7">
    <source>
        <dbReference type="SAM" id="Phobius"/>
    </source>
</evidence>
<feature type="region of interest" description="Disordered" evidence="6">
    <location>
        <begin position="224"/>
        <end position="244"/>
    </location>
</feature>
<evidence type="ECO:0000313" key="8">
    <source>
        <dbReference type="EMBL" id="CAK7213493.1"/>
    </source>
</evidence>
<dbReference type="PANTHER" id="PTHR24305:SF156">
    <property type="entry name" value="P450, PUTATIVE (EUROFUNG)-RELATED"/>
    <property type="match status" value="1"/>
</dbReference>
<dbReference type="InterPro" id="IPR017972">
    <property type="entry name" value="Cyt_P450_CS"/>
</dbReference>
<keyword evidence="5" id="KW-0503">Monooxygenase</keyword>
<keyword evidence="9" id="KW-1185">Reference proteome</keyword>
<proteinExistence type="inferred from homology"/>
<dbReference type="PRINTS" id="PR00385">
    <property type="entry name" value="P450"/>
</dbReference>
<dbReference type="EMBL" id="CAWUHB010000007">
    <property type="protein sequence ID" value="CAK7213493.1"/>
    <property type="molecule type" value="Genomic_DNA"/>
</dbReference>
<dbReference type="PROSITE" id="PS00086">
    <property type="entry name" value="CYTOCHROME_P450"/>
    <property type="match status" value="1"/>
</dbReference>
<dbReference type="Proteomes" id="UP001642405">
    <property type="component" value="Unassembled WGS sequence"/>
</dbReference>
<dbReference type="Gene3D" id="1.10.630.10">
    <property type="entry name" value="Cytochrome P450"/>
    <property type="match status" value="1"/>
</dbReference>
<keyword evidence="7" id="KW-0472">Membrane</keyword>